<evidence type="ECO:0000259" key="6">
    <source>
        <dbReference type="PROSITE" id="PS50931"/>
    </source>
</evidence>
<keyword evidence="5" id="KW-0804">Transcription</keyword>
<dbReference type="CDD" id="cd08417">
    <property type="entry name" value="PBP2_Nitroaromatics_like"/>
    <property type="match status" value="1"/>
</dbReference>
<dbReference type="InterPro" id="IPR036390">
    <property type="entry name" value="WH_DNA-bd_sf"/>
</dbReference>
<evidence type="ECO:0000313" key="7">
    <source>
        <dbReference type="EMBL" id="CTQ46573.1"/>
    </source>
</evidence>
<reference evidence="8" key="1">
    <citation type="submission" date="2015-07" db="EMBL/GenBank/DDBJ databases">
        <authorList>
            <person name="Rodrigo-Torres Lidia"/>
            <person name="Arahal R.David."/>
        </authorList>
    </citation>
    <scope>NUCLEOTIDE SEQUENCE [LARGE SCALE GENOMIC DNA]</scope>
    <source>
        <strain evidence="8">CECT 4801</strain>
    </source>
</reference>
<dbReference type="RefSeq" id="WP_055660383.1">
    <property type="nucleotide sequence ID" value="NZ_CP045622.1"/>
</dbReference>
<dbReference type="PANTHER" id="PTHR30118:SF15">
    <property type="entry name" value="TRANSCRIPTIONAL REGULATORY PROTEIN"/>
    <property type="match status" value="1"/>
</dbReference>
<dbReference type="AlphaFoldDB" id="A0A0M6YAM4"/>
<evidence type="ECO:0000256" key="4">
    <source>
        <dbReference type="ARBA" id="ARBA00023125"/>
    </source>
</evidence>
<gene>
    <name evidence="7" type="primary">syrM1</name>
    <name evidence="7" type="ORF">LAL4801_05032</name>
</gene>
<accession>A0A0M6YAM4</accession>
<evidence type="ECO:0000256" key="2">
    <source>
        <dbReference type="ARBA" id="ARBA00022458"/>
    </source>
</evidence>
<organism evidence="7 8">
    <name type="scientific">Roseibium aggregatum</name>
    <dbReference type="NCBI Taxonomy" id="187304"/>
    <lineage>
        <taxon>Bacteria</taxon>
        <taxon>Pseudomonadati</taxon>
        <taxon>Pseudomonadota</taxon>
        <taxon>Alphaproteobacteria</taxon>
        <taxon>Hyphomicrobiales</taxon>
        <taxon>Stappiaceae</taxon>
        <taxon>Roseibium</taxon>
    </lineage>
</organism>
<comment type="similarity">
    <text evidence="1">Belongs to the LysR transcriptional regulatory family.</text>
</comment>
<keyword evidence="2" id="KW-0536">Nodulation</keyword>
<proteinExistence type="inferred from homology"/>
<dbReference type="InterPro" id="IPR000847">
    <property type="entry name" value="LysR_HTH_N"/>
</dbReference>
<dbReference type="InterPro" id="IPR036388">
    <property type="entry name" value="WH-like_DNA-bd_sf"/>
</dbReference>
<evidence type="ECO:0000256" key="3">
    <source>
        <dbReference type="ARBA" id="ARBA00023015"/>
    </source>
</evidence>
<dbReference type="Pfam" id="PF00126">
    <property type="entry name" value="HTH_1"/>
    <property type="match status" value="1"/>
</dbReference>
<dbReference type="PANTHER" id="PTHR30118">
    <property type="entry name" value="HTH-TYPE TRANSCRIPTIONAL REGULATOR LEUO-RELATED"/>
    <property type="match status" value="1"/>
</dbReference>
<dbReference type="OrthoDB" id="9774011at2"/>
<dbReference type="InterPro" id="IPR005119">
    <property type="entry name" value="LysR_subst-bd"/>
</dbReference>
<evidence type="ECO:0000313" key="8">
    <source>
        <dbReference type="Proteomes" id="UP000048926"/>
    </source>
</evidence>
<dbReference type="Proteomes" id="UP000048926">
    <property type="component" value="Unassembled WGS sequence"/>
</dbReference>
<dbReference type="SUPFAM" id="SSF46785">
    <property type="entry name" value="Winged helix' DNA-binding domain"/>
    <property type="match status" value="1"/>
</dbReference>
<name>A0A0M6YAM4_9HYPH</name>
<evidence type="ECO:0000256" key="1">
    <source>
        <dbReference type="ARBA" id="ARBA00009437"/>
    </source>
</evidence>
<dbReference type="SUPFAM" id="SSF53850">
    <property type="entry name" value="Periplasmic binding protein-like II"/>
    <property type="match status" value="1"/>
</dbReference>
<dbReference type="PROSITE" id="PS50931">
    <property type="entry name" value="HTH_LYSR"/>
    <property type="match status" value="1"/>
</dbReference>
<dbReference type="Gene3D" id="1.10.10.10">
    <property type="entry name" value="Winged helix-like DNA-binding domain superfamily/Winged helix DNA-binding domain"/>
    <property type="match status" value="1"/>
</dbReference>
<keyword evidence="4" id="KW-0238">DNA-binding</keyword>
<sequence>MPGDPLEVDFRALQVLVWVHQLRSFTRAAEELGVNQSAVSYTINKLRDVFQDPLFVRQARRLHPTQRCEDIVHQAKRLTAEFRQLVAPPDFDPKTAAQTFTIACNFYERVLIIPEIVHFLKREAPNLDLEIIDASGIGHERLLRNEADLLLGPFERSDPHFYRRDLYQDRYVCLLDPEHPKAGAALSLDDYLDLDHVLVTYGGQWRSRYIIELERMNKDLKVALRVPSPAGLERLVAGSNLVATVPERLSRSVADGLHVVPCPVETSVTISLVWTTLNHRAPLHMWVRDMVYRLNTRTRKADDPPSGLGISR</sequence>
<dbReference type="EMBL" id="CXST01000003">
    <property type="protein sequence ID" value="CTQ46573.1"/>
    <property type="molecule type" value="Genomic_DNA"/>
</dbReference>
<dbReference type="STRING" id="187304.B0E33_11735"/>
<dbReference type="InterPro" id="IPR050389">
    <property type="entry name" value="LysR-type_TF"/>
</dbReference>
<dbReference type="GO" id="GO:0003700">
    <property type="term" value="F:DNA-binding transcription factor activity"/>
    <property type="evidence" value="ECO:0007669"/>
    <property type="project" value="InterPro"/>
</dbReference>
<dbReference type="InterPro" id="IPR037402">
    <property type="entry name" value="YidZ_PBP2"/>
</dbReference>
<dbReference type="Pfam" id="PF03466">
    <property type="entry name" value="LysR_substrate"/>
    <property type="match status" value="1"/>
</dbReference>
<evidence type="ECO:0000256" key="5">
    <source>
        <dbReference type="ARBA" id="ARBA00023163"/>
    </source>
</evidence>
<protein>
    <recommendedName>
        <fullName evidence="6">HTH lysR-type domain-containing protein</fullName>
    </recommendedName>
</protein>
<keyword evidence="3" id="KW-0805">Transcription regulation</keyword>
<keyword evidence="8" id="KW-1185">Reference proteome</keyword>
<feature type="domain" description="HTH lysR-type" evidence="6">
    <location>
        <begin position="8"/>
        <end position="65"/>
    </location>
</feature>
<dbReference type="Gene3D" id="3.40.190.10">
    <property type="entry name" value="Periplasmic binding protein-like II"/>
    <property type="match status" value="2"/>
</dbReference>
<dbReference type="PRINTS" id="PR00039">
    <property type="entry name" value="HTHLYSR"/>
</dbReference>
<dbReference type="GO" id="GO:0003677">
    <property type="term" value="F:DNA binding"/>
    <property type="evidence" value="ECO:0007669"/>
    <property type="project" value="UniProtKB-KW"/>
</dbReference>